<protein>
    <submittedName>
        <fullName evidence="2">CRISPR-associated protein Cas5h</fullName>
    </submittedName>
</protein>
<gene>
    <name evidence="2" type="ORF">SAMN02746089_01817</name>
</gene>
<dbReference type="Gene3D" id="3.30.70.2660">
    <property type="match status" value="1"/>
</dbReference>
<dbReference type="InterPro" id="IPR021124">
    <property type="entry name" value="CRISPR-assoc_prot_Cas5"/>
</dbReference>
<dbReference type="AlphaFoldDB" id="A0A1M5B898"/>
<dbReference type="InterPro" id="IPR013421">
    <property type="entry name" value="CRISPR-assoc_prot_Cas5_HALMA"/>
</dbReference>
<dbReference type="InterPro" id="IPR013422">
    <property type="entry name" value="CRISPR-assoc_prot_Cas5_N"/>
</dbReference>
<organism evidence="2 3">
    <name type="scientific">Caldanaerobius fijiensis DSM 17918</name>
    <dbReference type="NCBI Taxonomy" id="1121256"/>
    <lineage>
        <taxon>Bacteria</taxon>
        <taxon>Bacillati</taxon>
        <taxon>Bacillota</taxon>
        <taxon>Clostridia</taxon>
        <taxon>Thermoanaerobacterales</taxon>
        <taxon>Thermoanaerobacteraceae</taxon>
        <taxon>Caldanaerobius</taxon>
    </lineage>
</organism>
<sequence length="259" mass="29802">MDRLDRLIVFDIVGPMAHFRKYYTNSSSLSYAFPPRTVIIGMIAGILGYPRDSYYERFSSRRCHVGISIVTPVRSIYKTVNYLSVKSRNDVNGINGHTQVPLEILLPEDLSANNLCYRIYFWHSEDEIMDELERRLNEKRFVYPLYMGLTEFIAYVSKVFTLNGSDMEIRCSDNYTDIVTVCNLDTIEEGGLSFKTDGSPMQYIKEIAPLGFSEGRQSVVPAYFVYEKNQRHLKVRLRGPYLTVNLGGVTENITFMEAE</sequence>
<dbReference type="EMBL" id="FQVH01000020">
    <property type="protein sequence ID" value="SHF38753.1"/>
    <property type="molecule type" value="Genomic_DNA"/>
</dbReference>
<dbReference type="GO" id="GO:0043571">
    <property type="term" value="P:maintenance of CRISPR repeat elements"/>
    <property type="evidence" value="ECO:0007669"/>
    <property type="project" value="InterPro"/>
</dbReference>
<evidence type="ECO:0000313" key="2">
    <source>
        <dbReference type="EMBL" id="SHF38753.1"/>
    </source>
</evidence>
<dbReference type="RefSeq" id="WP_073344336.1">
    <property type="nucleotide sequence ID" value="NZ_FQVH01000020.1"/>
</dbReference>
<dbReference type="GO" id="GO:0051607">
    <property type="term" value="P:defense response to virus"/>
    <property type="evidence" value="ECO:0007669"/>
    <property type="project" value="UniProtKB-KW"/>
</dbReference>
<accession>A0A1M5B898</accession>
<dbReference type="OrthoDB" id="1805474at2"/>
<dbReference type="Proteomes" id="UP000184088">
    <property type="component" value="Unassembled WGS sequence"/>
</dbReference>
<proteinExistence type="predicted"/>
<dbReference type="NCBIfam" id="TIGR02593">
    <property type="entry name" value="CRISPR_cas5"/>
    <property type="match status" value="1"/>
</dbReference>
<dbReference type="STRING" id="1121256.SAMN02746089_01817"/>
<reference evidence="2 3" key="1">
    <citation type="submission" date="2016-11" db="EMBL/GenBank/DDBJ databases">
        <authorList>
            <person name="Jaros S."/>
            <person name="Januszkiewicz K."/>
            <person name="Wedrychowicz H."/>
        </authorList>
    </citation>
    <scope>NUCLEOTIDE SEQUENCE [LARGE SCALE GENOMIC DNA]</scope>
    <source>
        <strain evidence="2 3">DSM 17918</strain>
    </source>
</reference>
<keyword evidence="3" id="KW-1185">Reference proteome</keyword>
<dbReference type="NCBIfam" id="TIGR02592">
    <property type="entry name" value="cas_Cas5h"/>
    <property type="match status" value="1"/>
</dbReference>
<evidence type="ECO:0000256" key="1">
    <source>
        <dbReference type="ARBA" id="ARBA00023118"/>
    </source>
</evidence>
<name>A0A1M5B898_9THEO</name>
<keyword evidence="1" id="KW-0051">Antiviral defense</keyword>
<dbReference type="Pfam" id="PF09704">
    <property type="entry name" value="Cas_Cas5d"/>
    <property type="match status" value="1"/>
</dbReference>
<evidence type="ECO:0000313" key="3">
    <source>
        <dbReference type="Proteomes" id="UP000184088"/>
    </source>
</evidence>